<dbReference type="PROSITE" id="PS51157">
    <property type="entry name" value="ZF_UBR"/>
    <property type="match status" value="1"/>
</dbReference>
<evidence type="ECO:0000259" key="4">
    <source>
        <dbReference type="PROSITE" id="PS51157"/>
    </source>
</evidence>
<protein>
    <submittedName>
        <fullName evidence="5">RING finger family protein</fullName>
    </submittedName>
</protein>
<evidence type="ECO:0000256" key="2">
    <source>
        <dbReference type="ARBA" id="ARBA00022771"/>
    </source>
</evidence>
<name>A0A8F8KU60_9VIRU</name>
<dbReference type="SMART" id="SM00396">
    <property type="entry name" value="ZnF_UBR1"/>
    <property type="match status" value="1"/>
</dbReference>
<accession>A0A8F8KU60</accession>
<gene>
    <name evidence="5" type="ORF">KOM_12_425</name>
</gene>
<proteinExistence type="predicted"/>
<evidence type="ECO:0000256" key="1">
    <source>
        <dbReference type="ARBA" id="ARBA00022723"/>
    </source>
</evidence>
<evidence type="ECO:0000313" key="5">
    <source>
        <dbReference type="EMBL" id="QYA18693.1"/>
    </source>
</evidence>
<sequence>MKSILKSKFVFAIANGNSQISIAQFNLSNVDGTIKIVLPAPKCLVHRTNVATGQVDRTVEGAQLSLVHFGSDASTERYIELIDKLENLFGWPKEWWIDANTIDQSWKSSPVHECIPTSFVDIYQTKQAMLEATSTTNNVKFIGDMDQLQSEYIVITFSGPTGGWTIPVAWTHQNKQLSLFVPRAFAFPAEIICIGAADDYATCGDVSIRSNYDEIAHIVELFAPVQVKHFSLMQPYVRRIIYRFNSSVREQPGCNDVFITRENLMDSPSCTKVVTNEEYALQPWFECVTCGLSGGSGCCVKCIDSCHQGHQVIPRGFSMFFCDCPSTGHCTIASRQPSSARTITNPLYQVD</sequence>
<dbReference type="CDD" id="cd19671">
    <property type="entry name" value="UBR-box_UBR4_5_6_7"/>
    <property type="match status" value="1"/>
</dbReference>
<reference evidence="5" key="1">
    <citation type="submission" date="2021-06" db="EMBL/GenBank/DDBJ databases">
        <authorList>
            <person name="Rolland C."/>
        </authorList>
    </citation>
    <scope>NUCLEOTIDE SEQUENCE</scope>
    <source>
        <strain evidence="5">347.936635</strain>
    </source>
</reference>
<feature type="domain" description="UBR-type" evidence="4">
    <location>
        <begin position="268"/>
        <end position="335"/>
    </location>
</feature>
<keyword evidence="1" id="KW-0479">Metal-binding</keyword>
<dbReference type="InterPro" id="IPR003126">
    <property type="entry name" value="Znf_UBR"/>
</dbReference>
<dbReference type="EMBL" id="MZ420154">
    <property type="protein sequence ID" value="QYA18693.1"/>
    <property type="molecule type" value="Genomic_DNA"/>
</dbReference>
<keyword evidence="2" id="KW-0863">Zinc-finger</keyword>
<keyword evidence="3" id="KW-0862">Zinc</keyword>
<dbReference type="Pfam" id="PF02207">
    <property type="entry name" value="zf-UBR"/>
    <property type="match status" value="1"/>
</dbReference>
<evidence type="ECO:0000256" key="3">
    <source>
        <dbReference type="ARBA" id="ARBA00022833"/>
    </source>
</evidence>
<dbReference type="GO" id="GO:0008270">
    <property type="term" value="F:zinc ion binding"/>
    <property type="evidence" value="ECO:0007669"/>
    <property type="project" value="UniProtKB-KW"/>
</dbReference>
<organism evidence="5">
    <name type="scientific">Clandestinovirus</name>
    <dbReference type="NCBI Taxonomy" id="2831644"/>
    <lineage>
        <taxon>Viruses</taxon>
    </lineage>
</organism>